<proteinExistence type="predicted"/>
<accession>A0ACB8Y1F3</accession>
<organism evidence="1 2">
    <name type="scientific">Smallanthus sonchifolius</name>
    <dbReference type="NCBI Taxonomy" id="185202"/>
    <lineage>
        <taxon>Eukaryota</taxon>
        <taxon>Viridiplantae</taxon>
        <taxon>Streptophyta</taxon>
        <taxon>Embryophyta</taxon>
        <taxon>Tracheophyta</taxon>
        <taxon>Spermatophyta</taxon>
        <taxon>Magnoliopsida</taxon>
        <taxon>eudicotyledons</taxon>
        <taxon>Gunneridae</taxon>
        <taxon>Pentapetalae</taxon>
        <taxon>asterids</taxon>
        <taxon>campanulids</taxon>
        <taxon>Asterales</taxon>
        <taxon>Asteraceae</taxon>
        <taxon>Asteroideae</taxon>
        <taxon>Heliantheae alliance</taxon>
        <taxon>Millerieae</taxon>
        <taxon>Smallanthus</taxon>
    </lineage>
</organism>
<dbReference type="EMBL" id="CM042046">
    <property type="protein sequence ID" value="KAI3677302.1"/>
    <property type="molecule type" value="Genomic_DNA"/>
</dbReference>
<gene>
    <name evidence="1" type="ORF">L1987_86927</name>
</gene>
<sequence length="74" mass="8233">MTVTSKGAGFNGGDPRCLIECTKDLAISGYIMFFDGWLSREYWASECVLVPVGFLTAFYEACTQCIFHTFTTIT</sequence>
<protein>
    <submittedName>
        <fullName evidence="1">Uncharacterized protein</fullName>
    </submittedName>
</protein>
<evidence type="ECO:0000313" key="2">
    <source>
        <dbReference type="Proteomes" id="UP001056120"/>
    </source>
</evidence>
<evidence type="ECO:0000313" key="1">
    <source>
        <dbReference type="EMBL" id="KAI3677302.1"/>
    </source>
</evidence>
<reference evidence="1 2" key="2">
    <citation type="journal article" date="2022" name="Mol. Ecol. Resour.">
        <title>The genomes of chicory, endive, great burdock and yacon provide insights into Asteraceae paleo-polyploidization history and plant inulin production.</title>
        <authorList>
            <person name="Fan W."/>
            <person name="Wang S."/>
            <person name="Wang H."/>
            <person name="Wang A."/>
            <person name="Jiang F."/>
            <person name="Liu H."/>
            <person name="Zhao H."/>
            <person name="Xu D."/>
            <person name="Zhang Y."/>
        </authorList>
    </citation>
    <scope>NUCLEOTIDE SEQUENCE [LARGE SCALE GENOMIC DNA]</scope>
    <source>
        <strain evidence="2">cv. Yunnan</strain>
        <tissue evidence="1">Leaves</tissue>
    </source>
</reference>
<comment type="caution">
    <text evidence="1">The sequence shown here is derived from an EMBL/GenBank/DDBJ whole genome shotgun (WGS) entry which is preliminary data.</text>
</comment>
<keyword evidence="2" id="KW-1185">Reference proteome</keyword>
<reference evidence="2" key="1">
    <citation type="journal article" date="2022" name="Mol. Ecol. Resour.">
        <title>The genomes of chicory, endive, great burdock and yacon provide insights into Asteraceae palaeo-polyploidization history and plant inulin production.</title>
        <authorList>
            <person name="Fan W."/>
            <person name="Wang S."/>
            <person name="Wang H."/>
            <person name="Wang A."/>
            <person name="Jiang F."/>
            <person name="Liu H."/>
            <person name="Zhao H."/>
            <person name="Xu D."/>
            <person name="Zhang Y."/>
        </authorList>
    </citation>
    <scope>NUCLEOTIDE SEQUENCE [LARGE SCALE GENOMIC DNA]</scope>
    <source>
        <strain evidence="2">cv. Yunnan</strain>
    </source>
</reference>
<dbReference type="Proteomes" id="UP001056120">
    <property type="component" value="Linkage Group LG29"/>
</dbReference>
<name>A0ACB8Y1F3_9ASTR</name>